<organism evidence="2 3">
    <name type="scientific">Candidatus Promineifilum breve</name>
    <dbReference type="NCBI Taxonomy" id="1806508"/>
    <lineage>
        <taxon>Bacteria</taxon>
        <taxon>Bacillati</taxon>
        <taxon>Chloroflexota</taxon>
        <taxon>Ardenticatenia</taxon>
        <taxon>Candidatus Promineifilales</taxon>
        <taxon>Candidatus Promineifilaceae</taxon>
        <taxon>Candidatus Promineifilum</taxon>
    </lineage>
</organism>
<dbReference type="EMBL" id="LN890656">
    <property type="protein sequence ID" value="CUS05664.1"/>
    <property type="molecule type" value="Genomic_DNA"/>
</dbReference>
<proteinExistence type="predicted"/>
<dbReference type="KEGG" id="pbf:CFX0092_B0130"/>
<reference evidence="2" key="1">
    <citation type="submission" date="2016-01" db="EMBL/GenBank/DDBJ databases">
        <authorList>
            <person name="Mcilroy J.S."/>
            <person name="Karst M S."/>
            <person name="Albertsen M."/>
        </authorList>
    </citation>
    <scope>NUCLEOTIDE SEQUENCE</scope>
    <source>
        <strain evidence="2">Cfx-K</strain>
    </source>
</reference>
<gene>
    <name evidence="2" type="ORF">CFX0092_B0130</name>
</gene>
<evidence type="ECO:0008006" key="4">
    <source>
        <dbReference type="Google" id="ProtNLM"/>
    </source>
</evidence>
<accession>A0A160T6M0</accession>
<dbReference type="Proteomes" id="UP000215027">
    <property type="component" value="Chromosome II"/>
</dbReference>
<feature type="chain" id="PRO_5007820230" description="Lipoprotein" evidence="1">
    <location>
        <begin position="21"/>
        <end position="199"/>
    </location>
</feature>
<keyword evidence="1" id="KW-0732">Signal</keyword>
<sequence length="199" mass="21363">MIKVRFCLLVLMTILLFGLAACTEGVDDASQPAATAALTRPPAAPSLSPSPTAFQQFSYDKFIDALGQLDRRLRVEQEATYAGYCLPQPGRREAILAFTADAENMARTYLEGQPLAVYVSVSDRAADYPVAVLNAAVPVETERLFKMGFDVMGWTDDCLNRVVLTVIAPAEVEAALVAAGESLPPYVELVAGSMVTPES</sequence>
<feature type="signal peptide" evidence="1">
    <location>
        <begin position="1"/>
        <end position="20"/>
    </location>
</feature>
<dbReference type="PROSITE" id="PS51257">
    <property type="entry name" value="PROKAR_LIPOPROTEIN"/>
    <property type="match status" value="1"/>
</dbReference>
<dbReference type="AlphaFoldDB" id="A0A160T6M0"/>
<dbReference type="RefSeq" id="WP_157913304.1">
    <property type="nucleotide sequence ID" value="NZ_LN890656.1"/>
</dbReference>
<name>A0A160T6M0_9CHLR</name>
<evidence type="ECO:0000256" key="1">
    <source>
        <dbReference type="SAM" id="SignalP"/>
    </source>
</evidence>
<protein>
    <recommendedName>
        <fullName evidence="4">Lipoprotein</fullName>
    </recommendedName>
</protein>
<evidence type="ECO:0000313" key="2">
    <source>
        <dbReference type="EMBL" id="CUS05664.1"/>
    </source>
</evidence>
<keyword evidence="3" id="KW-1185">Reference proteome</keyword>
<evidence type="ECO:0000313" key="3">
    <source>
        <dbReference type="Proteomes" id="UP000215027"/>
    </source>
</evidence>